<accession>A0A7G1PF63</accession>
<dbReference type="SUPFAM" id="SSF69349">
    <property type="entry name" value="Phage fibre proteins"/>
    <property type="match status" value="1"/>
</dbReference>
<dbReference type="OrthoDB" id="9762420at2"/>
<dbReference type="KEGG" id="sgm:GCM10017557_66140"/>
<dbReference type="EMBL" id="AP023440">
    <property type="protein sequence ID" value="BCL31755.1"/>
    <property type="molecule type" value="Genomic_DNA"/>
</dbReference>
<dbReference type="Pfam" id="PF04717">
    <property type="entry name" value="Phage_base_V"/>
    <property type="match status" value="1"/>
</dbReference>
<sequence length="178" mass="19059">MAATGNRYLGKFRGRVVDNNDPLRIGRVTAEVPDVLGDEPSTWALPCLPFTGPQAGQFVVPPTGAGVWVEFEQGDPSFPIWTGCWYGAAEELPPDARRELQANAANKPVVVQTPLAHKLVMNDTPGTEQGILLQAQDGAYIRVTRDAVVIATGAGAEVVLRGNQVTINEGQLTVLSKR</sequence>
<dbReference type="InterPro" id="IPR006531">
    <property type="entry name" value="Gp5/Vgr_OB"/>
</dbReference>
<evidence type="ECO:0000313" key="3">
    <source>
        <dbReference type="Proteomes" id="UP000516444"/>
    </source>
</evidence>
<dbReference type="SUPFAM" id="SSF69255">
    <property type="entry name" value="gp5 N-terminal domain-like"/>
    <property type="match status" value="1"/>
</dbReference>
<dbReference type="AlphaFoldDB" id="A0A7G1PF63"/>
<organism evidence="2 3">
    <name type="scientific">Streptomyces aurantiacus</name>
    <dbReference type="NCBI Taxonomy" id="47760"/>
    <lineage>
        <taxon>Bacteria</taxon>
        <taxon>Bacillati</taxon>
        <taxon>Actinomycetota</taxon>
        <taxon>Actinomycetes</taxon>
        <taxon>Kitasatosporales</taxon>
        <taxon>Streptomycetaceae</taxon>
        <taxon>Streptomyces</taxon>
        <taxon>Streptomyces aurantiacus group</taxon>
    </lineage>
</organism>
<dbReference type="RefSeq" id="WP_055510017.1">
    <property type="nucleotide sequence ID" value="NZ_AP023440.1"/>
</dbReference>
<proteinExistence type="predicted"/>
<reference evidence="2 3" key="1">
    <citation type="journal article" date="2014" name="Int. J. Syst. Evol. Microbiol.">
        <title>Complete genome sequence of Corynebacterium casei LMG S-19264T (=DSM 44701T), isolated from a smear-ripened cheese.</title>
        <authorList>
            <consortium name="US DOE Joint Genome Institute (JGI-PGF)"/>
            <person name="Walter F."/>
            <person name="Albersmeier A."/>
            <person name="Kalinowski J."/>
            <person name="Ruckert C."/>
        </authorList>
    </citation>
    <scope>NUCLEOTIDE SEQUENCE [LARGE SCALE GENOMIC DNA]</scope>
    <source>
        <strain evidence="2 3">JCM 4677</strain>
    </source>
</reference>
<evidence type="ECO:0000313" key="2">
    <source>
        <dbReference type="EMBL" id="BCL31755.1"/>
    </source>
</evidence>
<name>A0A7G1PF63_9ACTN</name>
<dbReference type="Gene3D" id="2.40.50.230">
    <property type="entry name" value="Gp5 N-terminal domain"/>
    <property type="match status" value="1"/>
</dbReference>
<evidence type="ECO:0000259" key="1">
    <source>
        <dbReference type="Pfam" id="PF04717"/>
    </source>
</evidence>
<feature type="domain" description="Gp5/Type VI secretion system Vgr protein OB-fold" evidence="1">
    <location>
        <begin position="13"/>
        <end position="86"/>
    </location>
</feature>
<dbReference type="InterPro" id="IPR037026">
    <property type="entry name" value="Vgr_OB-fold_dom_sf"/>
</dbReference>
<dbReference type="Proteomes" id="UP000516444">
    <property type="component" value="Chromosome"/>
</dbReference>
<keyword evidence="3" id="KW-1185">Reference proteome</keyword>
<protein>
    <submittedName>
        <fullName evidence="2">Baseplate assembly protein</fullName>
    </submittedName>
</protein>
<gene>
    <name evidence="2" type="ORF">GCM10017557_66140</name>
</gene>